<protein>
    <submittedName>
        <fullName evidence="1">Uncharacterized protein</fullName>
    </submittedName>
</protein>
<evidence type="ECO:0000313" key="1">
    <source>
        <dbReference type="EMBL" id="ETS02399.1"/>
    </source>
</evidence>
<name>A0A024SAR1_HYPJR</name>
<sequence>MRRRKCRLYPKFVYGWKSSEKGEASRLEYVARYECVTKLWLNQNQAADCCRLGSCRWPEIVYTSGLDDKVKFA</sequence>
<dbReference type="HOGENOM" id="CLU_2706581_0_0_1"/>
<gene>
    <name evidence="1" type="ORF">M419DRAFT_123028</name>
</gene>
<dbReference type="AlphaFoldDB" id="A0A024SAR1"/>
<dbReference type="Proteomes" id="UP000024376">
    <property type="component" value="Unassembled WGS sequence"/>
</dbReference>
<evidence type="ECO:0000313" key="2">
    <source>
        <dbReference type="Proteomes" id="UP000024376"/>
    </source>
</evidence>
<dbReference type="KEGG" id="trr:M419DRAFT_123028"/>
<accession>A0A024SAR1</accession>
<proteinExistence type="predicted"/>
<dbReference type="EMBL" id="KI911145">
    <property type="protein sequence ID" value="ETS02399.1"/>
    <property type="molecule type" value="Genomic_DNA"/>
</dbReference>
<reference evidence="2" key="1">
    <citation type="journal article" date="2013" name="Ind. Biotechnol.">
        <title>Comparative genomics analysis of Trichoderma reesei strains.</title>
        <authorList>
            <person name="Koike H."/>
            <person name="Aerts A."/>
            <person name="LaButti K."/>
            <person name="Grigoriev I.V."/>
            <person name="Baker S.E."/>
        </authorList>
    </citation>
    <scope>NUCLEOTIDE SEQUENCE [LARGE SCALE GENOMIC DNA]</scope>
    <source>
        <strain evidence="2">ATCC 56765 / BCRC 32924 / NRRL 11460 / Rut C-30</strain>
    </source>
</reference>
<organism evidence="1 2">
    <name type="scientific">Hypocrea jecorina (strain ATCC 56765 / BCRC 32924 / NRRL 11460 / Rut C-30)</name>
    <name type="common">Trichoderma reesei</name>
    <dbReference type="NCBI Taxonomy" id="1344414"/>
    <lineage>
        <taxon>Eukaryota</taxon>
        <taxon>Fungi</taxon>
        <taxon>Dikarya</taxon>
        <taxon>Ascomycota</taxon>
        <taxon>Pezizomycotina</taxon>
        <taxon>Sordariomycetes</taxon>
        <taxon>Hypocreomycetidae</taxon>
        <taxon>Hypocreales</taxon>
        <taxon>Hypocreaceae</taxon>
        <taxon>Trichoderma</taxon>
    </lineage>
</organism>